<dbReference type="Proteomes" id="UP000254060">
    <property type="component" value="Unassembled WGS sequence"/>
</dbReference>
<dbReference type="RefSeq" id="WP_024371699.1">
    <property type="nucleotide sequence ID" value="NZ_UGGP01000001.1"/>
</dbReference>
<organism evidence="4 5">
    <name type="scientific">Exiguobacterium aurantiacum</name>
    <dbReference type="NCBI Taxonomy" id="33987"/>
    <lineage>
        <taxon>Bacteria</taxon>
        <taxon>Bacillati</taxon>
        <taxon>Bacillota</taxon>
        <taxon>Bacilli</taxon>
        <taxon>Bacillales</taxon>
        <taxon>Bacillales Family XII. Incertae Sedis</taxon>
        <taxon>Exiguobacterium</taxon>
    </lineage>
</organism>
<dbReference type="InterPro" id="IPR016181">
    <property type="entry name" value="Acyl_CoA_acyltransferase"/>
</dbReference>
<reference evidence="4 5" key="1">
    <citation type="submission" date="2018-06" db="EMBL/GenBank/DDBJ databases">
        <authorList>
            <consortium name="Pathogen Informatics"/>
            <person name="Doyle S."/>
        </authorList>
    </citation>
    <scope>NUCLEOTIDE SEQUENCE [LARGE SCALE GENOMIC DNA]</scope>
    <source>
        <strain evidence="4 5">NCTC13163</strain>
    </source>
</reference>
<protein>
    <submittedName>
        <fullName evidence="4">Spermine/spermidine acetyltransferase</fullName>
        <ecNumber evidence="4">2.3.1.57</ecNumber>
    </submittedName>
</protein>
<sequence>MNIRQAKPTEATNVAPLVYAAIHDIAYTLTGTTEKEQVLERLAMWISRPANRLSYENIWVADVDHTIAGIIIAYPGEAAAALDEPIQRWLLQAGQIGQLDVETEGNVLYIDSVAVDTRFGGRGIGTNLIRHVIGHARASGIPVVTLNVDQSNPAAARLYERLGFQKEKEIDISGARFDYMALEV</sequence>
<dbReference type="EC" id="2.3.1.57" evidence="4"/>
<dbReference type="Gene3D" id="3.40.630.30">
    <property type="match status" value="1"/>
</dbReference>
<evidence type="ECO:0000256" key="2">
    <source>
        <dbReference type="ARBA" id="ARBA00023315"/>
    </source>
</evidence>
<dbReference type="EMBL" id="UGGP01000001">
    <property type="protein sequence ID" value="STO09098.1"/>
    <property type="molecule type" value="Genomic_DNA"/>
</dbReference>
<dbReference type="GO" id="GO:0004145">
    <property type="term" value="F:diamine N-acetyltransferase activity"/>
    <property type="evidence" value="ECO:0007669"/>
    <property type="project" value="UniProtKB-EC"/>
</dbReference>
<dbReference type="PROSITE" id="PS51186">
    <property type="entry name" value="GNAT"/>
    <property type="match status" value="1"/>
</dbReference>
<dbReference type="InterPro" id="IPR050832">
    <property type="entry name" value="Bact_Acetyltransf"/>
</dbReference>
<dbReference type="STRING" id="1397694.GCA_000702585_02981"/>
<accession>A0A377FWF0</accession>
<gene>
    <name evidence="4" type="primary">bltD_3</name>
    <name evidence="4" type="ORF">NCTC13163_02496</name>
</gene>
<dbReference type="CDD" id="cd04301">
    <property type="entry name" value="NAT_SF"/>
    <property type="match status" value="1"/>
</dbReference>
<dbReference type="PANTHER" id="PTHR43877">
    <property type="entry name" value="AMINOALKYLPHOSPHONATE N-ACETYLTRANSFERASE-RELATED-RELATED"/>
    <property type="match status" value="1"/>
</dbReference>
<evidence type="ECO:0000313" key="4">
    <source>
        <dbReference type="EMBL" id="STO09098.1"/>
    </source>
</evidence>
<proteinExistence type="predicted"/>
<dbReference type="Pfam" id="PF00583">
    <property type="entry name" value="Acetyltransf_1"/>
    <property type="match status" value="1"/>
</dbReference>
<evidence type="ECO:0000259" key="3">
    <source>
        <dbReference type="PROSITE" id="PS51186"/>
    </source>
</evidence>
<keyword evidence="2 4" id="KW-0012">Acyltransferase</keyword>
<dbReference type="AlphaFoldDB" id="A0A377FWF0"/>
<name>A0A377FWF0_9BACL</name>
<keyword evidence="1 4" id="KW-0808">Transferase</keyword>
<evidence type="ECO:0000313" key="5">
    <source>
        <dbReference type="Proteomes" id="UP000254060"/>
    </source>
</evidence>
<feature type="domain" description="N-acetyltransferase" evidence="3">
    <location>
        <begin position="1"/>
        <end position="184"/>
    </location>
</feature>
<evidence type="ECO:0000256" key="1">
    <source>
        <dbReference type="ARBA" id="ARBA00022679"/>
    </source>
</evidence>
<dbReference type="SUPFAM" id="SSF55729">
    <property type="entry name" value="Acyl-CoA N-acyltransferases (Nat)"/>
    <property type="match status" value="1"/>
</dbReference>
<dbReference type="InterPro" id="IPR000182">
    <property type="entry name" value="GNAT_dom"/>
</dbReference>